<name>A0A5P2G7N8_9BACT</name>
<dbReference type="KEGG" id="arac:E0W69_015170"/>
<feature type="domain" description="Serine aminopeptidase S33" evidence="1">
    <location>
        <begin position="76"/>
        <end position="153"/>
    </location>
</feature>
<organism evidence="2 3">
    <name type="scientific">Rhizosphaericola mali</name>
    <dbReference type="NCBI Taxonomy" id="2545455"/>
    <lineage>
        <taxon>Bacteria</taxon>
        <taxon>Pseudomonadati</taxon>
        <taxon>Bacteroidota</taxon>
        <taxon>Chitinophagia</taxon>
        <taxon>Chitinophagales</taxon>
        <taxon>Chitinophagaceae</taxon>
        <taxon>Rhizosphaericola</taxon>
    </lineage>
</organism>
<evidence type="ECO:0000259" key="1">
    <source>
        <dbReference type="Pfam" id="PF12146"/>
    </source>
</evidence>
<dbReference type="OrthoDB" id="9809549at2"/>
<reference evidence="2 3" key="1">
    <citation type="submission" date="2019-09" db="EMBL/GenBank/DDBJ databases">
        <title>Complete genome sequence of Arachidicoccus sp. B3-10 isolated from apple orchard soil.</title>
        <authorList>
            <person name="Kim H.S."/>
            <person name="Han K.-I."/>
            <person name="Suh M.K."/>
            <person name="Lee K.C."/>
            <person name="Eom M.K."/>
            <person name="Kim J.-S."/>
            <person name="Kang S.W."/>
            <person name="Sin Y."/>
            <person name="Lee J.-S."/>
        </authorList>
    </citation>
    <scope>NUCLEOTIDE SEQUENCE [LARGE SCALE GENOMIC DNA]</scope>
    <source>
        <strain evidence="2 3">B3-10</strain>
    </source>
</reference>
<dbReference type="Proteomes" id="UP000292424">
    <property type="component" value="Chromosome"/>
</dbReference>
<dbReference type="InterPro" id="IPR029058">
    <property type="entry name" value="AB_hydrolase_fold"/>
</dbReference>
<dbReference type="Gene3D" id="3.40.50.1820">
    <property type="entry name" value="alpha/beta hydrolase"/>
    <property type="match status" value="1"/>
</dbReference>
<proteinExistence type="predicted"/>
<dbReference type="InterPro" id="IPR053145">
    <property type="entry name" value="AB_hydrolase_Est10"/>
</dbReference>
<sequence>MSRKWFLLLIVLIFNSNLYSQMKESDIELNTTTGNIFGTLTEPEKMAHKIPIVLIIAGSGPTDRNGNNPFMSNNSLKYLADSLANHNIASVRYDKRGVGASIASGTKEEDVRFNNYIDDAVKWIKLLNSKNKYSKVIVFGHSEGSLIGMIAAKIGNANMFISMAGAGESADEILKNQLSSQPLIVQKNSFPIIDSLKHGKLVSNIPESLNTLFRPSVQPYMISWFKYDPQFEIKKLNIPILILQGDNDIQIGVKDAENLHAANSKSQLIILKNVNHIMKTIVDRERQANIATYNNPDLPISELLVTDIVKFIND</sequence>
<keyword evidence="3" id="KW-1185">Reference proteome</keyword>
<protein>
    <submittedName>
        <fullName evidence="2">Alpha/beta hydrolase</fullName>
    </submittedName>
</protein>
<gene>
    <name evidence="2" type="ORF">E0W69_015170</name>
</gene>
<dbReference type="AlphaFoldDB" id="A0A5P2G7N8"/>
<evidence type="ECO:0000313" key="3">
    <source>
        <dbReference type="Proteomes" id="UP000292424"/>
    </source>
</evidence>
<dbReference type="RefSeq" id="WP_131330898.1">
    <property type="nucleotide sequence ID" value="NZ_CP044016.1"/>
</dbReference>
<evidence type="ECO:0000313" key="2">
    <source>
        <dbReference type="EMBL" id="QES89942.1"/>
    </source>
</evidence>
<dbReference type="PANTHER" id="PTHR43265:SF1">
    <property type="entry name" value="ESTERASE ESTD"/>
    <property type="match status" value="1"/>
</dbReference>
<dbReference type="GO" id="GO:0052689">
    <property type="term" value="F:carboxylic ester hydrolase activity"/>
    <property type="evidence" value="ECO:0007669"/>
    <property type="project" value="TreeGrafter"/>
</dbReference>
<accession>A0A5P2G7N8</accession>
<dbReference type="SUPFAM" id="SSF53474">
    <property type="entry name" value="alpha/beta-Hydrolases"/>
    <property type="match status" value="1"/>
</dbReference>
<keyword evidence="2" id="KW-0378">Hydrolase</keyword>
<dbReference type="EMBL" id="CP044016">
    <property type="protein sequence ID" value="QES89942.1"/>
    <property type="molecule type" value="Genomic_DNA"/>
</dbReference>
<dbReference type="InterPro" id="IPR022742">
    <property type="entry name" value="Hydrolase_4"/>
</dbReference>
<dbReference type="PANTHER" id="PTHR43265">
    <property type="entry name" value="ESTERASE ESTD"/>
    <property type="match status" value="1"/>
</dbReference>
<dbReference type="Pfam" id="PF12146">
    <property type="entry name" value="Hydrolase_4"/>
    <property type="match status" value="1"/>
</dbReference>